<dbReference type="EMBL" id="VLLK01000001">
    <property type="protein sequence ID" value="TWJ09074.1"/>
    <property type="molecule type" value="Genomic_DNA"/>
</dbReference>
<protein>
    <recommendedName>
        <fullName evidence="4">DUF454 domain-containing protein</fullName>
    </recommendedName>
</protein>
<evidence type="ECO:0000313" key="3">
    <source>
        <dbReference type="Proteomes" id="UP000320547"/>
    </source>
</evidence>
<evidence type="ECO:0000256" key="1">
    <source>
        <dbReference type="SAM" id="Phobius"/>
    </source>
</evidence>
<feature type="transmembrane region" description="Helical" evidence="1">
    <location>
        <begin position="95"/>
        <end position="112"/>
    </location>
</feature>
<dbReference type="AlphaFoldDB" id="A0A562UTW3"/>
<dbReference type="RefSeq" id="WP_067596415.1">
    <property type="nucleotide sequence ID" value="NZ_CP015963.1"/>
</dbReference>
<dbReference type="InterPro" id="IPR007401">
    <property type="entry name" value="DUF454"/>
</dbReference>
<dbReference type="PIRSF" id="PIRSF016789">
    <property type="entry name" value="DUF454"/>
    <property type="match status" value="1"/>
</dbReference>
<keyword evidence="1" id="KW-0472">Membrane</keyword>
<sequence length="115" mass="12753">MRPLYAAGGIIATGLAAIGAFLPIMPTVPFLLIAVFCFARSNPAWEQKILDHPHWGPQVRDWRERRAINRRAKIMAVGALSVGVGFTWLTLGTPWVFLSLAILAIGGTWIWTRNE</sequence>
<dbReference type="STRING" id="476157.GCA_001663155_00047"/>
<dbReference type="Pfam" id="PF04304">
    <property type="entry name" value="DUF454"/>
    <property type="match status" value="1"/>
</dbReference>
<reference evidence="2 3" key="1">
    <citation type="submission" date="2019-07" db="EMBL/GenBank/DDBJ databases">
        <title>Genomic Encyclopedia of Archaeal and Bacterial Type Strains, Phase II (KMG-II): from individual species to whole genera.</title>
        <authorList>
            <person name="Goeker M."/>
        </authorList>
    </citation>
    <scope>NUCLEOTIDE SEQUENCE [LARGE SCALE GENOMIC DNA]</scope>
    <source>
        <strain evidence="2 3">ATCC BAA-2084</strain>
    </source>
</reference>
<dbReference type="PANTHER" id="PTHR35813">
    <property type="entry name" value="INNER MEMBRANE PROTEIN YBAN"/>
    <property type="match status" value="1"/>
</dbReference>
<dbReference type="Proteomes" id="UP000320547">
    <property type="component" value="Unassembled WGS sequence"/>
</dbReference>
<keyword evidence="3" id="KW-1185">Reference proteome</keyword>
<comment type="caution">
    <text evidence="2">The sequence shown here is derived from an EMBL/GenBank/DDBJ whole genome shotgun (WGS) entry which is preliminary data.</text>
</comment>
<feature type="transmembrane region" description="Helical" evidence="1">
    <location>
        <begin position="6"/>
        <end position="39"/>
    </location>
</feature>
<organism evidence="2 3">
    <name type="scientific">Altererythrobacter ishigakiensis</name>
    <dbReference type="NCBI Taxonomy" id="476157"/>
    <lineage>
        <taxon>Bacteria</taxon>
        <taxon>Pseudomonadati</taxon>
        <taxon>Pseudomonadota</taxon>
        <taxon>Alphaproteobacteria</taxon>
        <taxon>Sphingomonadales</taxon>
        <taxon>Erythrobacteraceae</taxon>
        <taxon>Altererythrobacter</taxon>
    </lineage>
</organism>
<evidence type="ECO:0008006" key="4">
    <source>
        <dbReference type="Google" id="ProtNLM"/>
    </source>
</evidence>
<evidence type="ECO:0000313" key="2">
    <source>
        <dbReference type="EMBL" id="TWJ09074.1"/>
    </source>
</evidence>
<keyword evidence="1" id="KW-1133">Transmembrane helix</keyword>
<accession>A0A562UTW3</accession>
<gene>
    <name evidence="2" type="ORF">JN10_0697</name>
</gene>
<name>A0A562UTW3_9SPHN</name>
<keyword evidence="1" id="KW-0812">Transmembrane</keyword>
<feature type="transmembrane region" description="Helical" evidence="1">
    <location>
        <begin position="72"/>
        <end position="89"/>
    </location>
</feature>
<dbReference type="GO" id="GO:0005886">
    <property type="term" value="C:plasma membrane"/>
    <property type="evidence" value="ECO:0007669"/>
    <property type="project" value="TreeGrafter"/>
</dbReference>
<dbReference type="OrthoDB" id="9816293at2"/>
<proteinExistence type="predicted"/>
<dbReference type="PANTHER" id="PTHR35813:SF1">
    <property type="entry name" value="INNER MEMBRANE PROTEIN YBAN"/>
    <property type="match status" value="1"/>
</dbReference>